<evidence type="ECO:0000256" key="1">
    <source>
        <dbReference type="SAM" id="MobiDB-lite"/>
    </source>
</evidence>
<comment type="caution">
    <text evidence="2">The sequence shown here is derived from an EMBL/GenBank/DDBJ whole genome shotgun (WGS) entry which is preliminary data.</text>
</comment>
<evidence type="ECO:0000313" key="2">
    <source>
        <dbReference type="EMBL" id="KNC26680.1"/>
    </source>
</evidence>
<dbReference type="Proteomes" id="UP000037069">
    <property type="component" value="Unassembled WGS sequence"/>
</dbReference>
<feature type="region of interest" description="Disordered" evidence="1">
    <location>
        <begin position="202"/>
        <end position="239"/>
    </location>
</feature>
<gene>
    <name evidence="2" type="ORF">FF38_07962</name>
</gene>
<feature type="region of interest" description="Disordered" evidence="1">
    <location>
        <begin position="302"/>
        <end position="329"/>
    </location>
</feature>
<feature type="region of interest" description="Disordered" evidence="1">
    <location>
        <begin position="251"/>
        <end position="274"/>
    </location>
</feature>
<name>A0A0L0C2X9_LUCCU</name>
<feature type="region of interest" description="Disordered" evidence="1">
    <location>
        <begin position="355"/>
        <end position="396"/>
    </location>
</feature>
<organism evidence="2 3">
    <name type="scientific">Lucilia cuprina</name>
    <name type="common">Green bottle fly</name>
    <name type="synonym">Australian sheep blowfly</name>
    <dbReference type="NCBI Taxonomy" id="7375"/>
    <lineage>
        <taxon>Eukaryota</taxon>
        <taxon>Metazoa</taxon>
        <taxon>Ecdysozoa</taxon>
        <taxon>Arthropoda</taxon>
        <taxon>Hexapoda</taxon>
        <taxon>Insecta</taxon>
        <taxon>Pterygota</taxon>
        <taxon>Neoptera</taxon>
        <taxon>Endopterygota</taxon>
        <taxon>Diptera</taxon>
        <taxon>Brachycera</taxon>
        <taxon>Muscomorpha</taxon>
        <taxon>Oestroidea</taxon>
        <taxon>Calliphoridae</taxon>
        <taxon>Luciliinae</taxon>
        <taxon>Lucilia</taxon>
    </lineage>
</organism>
<evidence type="ECO:0000313" key="3">
    <source>
        <dbReference type="Proteomes" id="UP000037069"/>
    </source>
</evidence>
<feature type="compositionally biased region" description="Polar residues" evidence="1">
    <location>
        <begin position="170"/>
        <end position="190"/>
    </location>
</feature>
<feature type="region of interest" description="Disordered" evidence="1">
    <location>
        <begin position="145"/>
        <end position="190"/>
    </location>
</feature>
<keyword evidence="3" id="KW-1185">Reference proteome</keyword>
<dbReference type="AlphaFoldDB" id="A0A0L0C2X9"/>
<dbReference type="EMBL" id="JRES01000964">
    <property type="protein sequence ID" value="KNC26680.1"/>
    <property type="molecule type" value="Genomic_DNA"/>
</dbReference>
<accession>A0A0L0C2X9</accession>
<protein>
    <submittedName>
        <fullName evidence="2">Uncharacterized protein</fullName>
    </submittedName>
</protein>
<feature type="compositionally biased region" description="Basic residues" evidence="1">
    <location>
        <begin position="380"/>
        <end position="390"/>
    </location>
</feature>
<feature type="compositionally biased region" description="Polar residues" evidence="1">
    <location>
        <begin position="206"/>
        <end position="216"/>
    </location>
</feature>
<reference evidence="2 3" key="1">
    <citation type="journal article" date="2015" name="Nat. Commun.">
        <title>Lucilia cuprina genome unlocks parasitic fly biology to underpin future interventions.</title>
        <authorList>
            <person name="Anstead C.A."/>
            <person name="Korhonen P.K."/>
            <person name="Young N.D."/>
            <person name="Hall R.S."/>
            <person name="Jex A.R."/>
            <person name="Murali S.C."/>
            <person name="Hughes D.S."/>
            <person name="Lee S.F."/>
            <person name="Perry T."/>
            <person name="Stroehlein A.J."/>
            <person name="Ansell B.R."/>
            <person name="Breugelmans B."/>
            <person name="Hofmann A."/>
            <person name="Qu J."/>
            <person name="Dugan S."/>
            <person name="Lee S.L."/>
            <person name="Chao H."/>
            <person name="Dinh H."/>
            <person name="Han Y."/>
            <person name="Doddapaneni H.V."/>
            <person name="Worley K.C."/>
            <person name="Muzny D.M."/>
            <person name="Ioannidis P."/>
            <person name="Waterhouse R.M."/>
            <person name="Zdobnov E.M."/>
            <person name="James P.J."/>
            <person name="Bagnall N.H."/>
            <person name="Kotze A.C."/>
            <person name="Gibbs R.A."/>
            <person name="Richards S."/>
            <person name="Batterham P."/>
            <person name="Gasser R.B."/>
        </authorList>
    </citation>
    <scope>NUCLEOTIDE SEQUENCE [LARGE SCALE GENOMIC DNA]</scope>
    <source>
        <strain evidence="2 3">LS</strain>
        <tissue evidence="2">Full body</tissue>
    </source>
</reference>
<feature type="compositionally biased region" description="Polar residues" evidence="1">
    <location>
        <begin position="260"/>
        <end position="274"/>
    </location>
</feature>
<proteinExistence type="predicted"/>
<feature type="compositionally biased region" description="Polar residues" evidence="1">
    <location>
        <begin position="302"/>
        <end position="317"/>
    </location>
</feature>
<feature type="compositionally biased region" description="Low complexity" evidence="1">
    <location>
        <begin position="318"/>
        <end position="329"/>
    </location>
</feature>
<sequence>MLEEIPALLGVQPNDPPLVLAERKLFLRHAFQRGELGLRDSACGLTIKKKIQEKGLTVFFAGLQDVNRMDNCEIGVSHKYHTVFEHSPLLNNNRDLALLIFACIKLEIFRDTFDSGGRIRFCTKDHRTYSIFRSDSTSELEIDEAMSADADSRENTPQAVNMEGGGLQAVTPTNSGPPVTNTSGNGPQTASDEAFLAADFREGSQEAATSSENGLQAASLGKSGPSATNPSGKSPADGFDETILRAANSSEAVPLDVGSEESTQPSTSTNVPLDQLQTSILNNSTVEVGYSAETAVDILNDNPSSLRTANETTPQSDNTNHNTLTTTEVTASTDVVGKISPSSTRLDSAVLSSESLTNNITPAAKPQKRTLSKSQQAKPVSKRRNLRPRKAVANSE</sequence>